<protein>
    <submittedName>
        <fullName evidence="11">SMC5-SMC6 complex localization factor protein 1-like isoform X1</fullName>
    </submittedName>
</protein>
<dbReference type="Pfam" id="PF23294">
    <property type="entry name" value="BRCT_TopB1_SLF1"/>
    <property type="match status" value="1"/>
</dbReference>
<evidence type="ECO:0000256" key="9">
    <source>
        <dbReference type="PROSITE-ProRule" id="PRU00023"/>
    </source>
</evidence>
<evidence type="ECO:0000256" key="3">
    <source>
        <dbReference type="ARBA" id="ARBA00022490"/>
    </source>
</evidence>
<organism evidence="11 12">
    <name type="scientific">Acipenser oxyrinchus oxyrinchus</name>
    <dbReference type="NCBI Taxonomy" id="40147"/>
    <lineage>
        <taxon>Eukaryota</taxon>
        <taxon>Metazoa</taxon>
        <taxon>Chordata</taxon>
        <taxon>Craniata</taxon>
        <taxon>Vertebrata</taxon>
        <taxon>Euteleostomi</taxon>
        <taxon>Actinopterygii</taxon>
        <taxon>Chondrostei</taxon>
        <taxon>Acipenseriformes</taxon>
        <taxon>Acipenseridae</taxon>
        <taxon>Acipenser</taxon>
    </lineage>
</organism>
<accession>A0AAD8GHE2</accession>
<evidence type="ECO:0000259" key="10">
    <source>
        <dbReference type="SMART" id="SM00292"/>
    </source>
</evidence>
<dbReference type="PANTHER" id="PTHR46677">
    <property type="entry name" value="SMC5-SMC6 COMPLEX LOCALIZATION FACTOR PROTEIN 1"/>
    <property type="match status" value="1"/>
</dbReference>
<gene>
    <name evidence="11" type="primary">SLF1</name>
    <name evidence="11" type="ORF">AOXY_G1673</name>
</gene>
<evidence type="ECO:0000256" key="2">
    <source>
        <dbReference type="ARBA" id="ARBA00004300"/>
    </source>
</evidence>
<feature type="repeat" description="ANK" evidence="9">
    <location>
        <begin position="701"/>
        <end position="733"/>
    </location>
</feature>
<dbReference type="GO" id="GO:1990166">
    <property type="term" value="P:protein localization to site of double-strand break"/>
    <property type="evidence" value="ECO:0007669"/>
    <property type="project" value="TreeGrafter"/>
</dbReference>
<dbReference type="PANTHER" id="PTHR46677:SF1">
    <property type="entry name" value="SMC5-SMC6 COMPLEX LOCALIZATION FACTOR PROTEIN 1"/>
    <property type="match status" value="1"/>
</dbReference>
<dbReference type="FunFam" id="3.40.50.10190:FF:000018">
    <property type="entry name" value="DNA topoisomerase 2-binding protein 1"/>
    <property type="match status" value="1"/>
</dbReference>
<dbReference type="InterPro" id="IPR049936">
    <property type="entry name" value="TopBP1_BRCT_8"/>
</dbReference>
<dbReference type="InterPro" id="IPR036770">
    <property type="entry name" value="Ankyrin_rpt-contain_sf"/>
</dbReference>
<dbReference type="GO" id="GO:0005813">
    <property type="term" value="C:centrosome"/>
    <property type="evidence" value="ECO:0007669"/>
    <property type="project" value="UniProtKB-SubCell"/>
</dbReference>
<dbReference type="Pfam" id="PF12796">
    <property type="entry name" value="Ank_2"/>
    <property type="match status" value="1"/>
</dbReference>
<evidence type="ECO:0000256" key="4">
    <source>
        <dbReference type="ARBA" id="ARBA00022737"/>
    </source>
</evidence>
<keyword evidence="4" id="KW-0677">Repeat</keyword>
<dbReference type="InterPro" id="IPR001357">
    <property type="entry name" value="BRCT_dom"/>
</dbReference>
<dbReference type="PROSITE" id="PS50297">
    <property type="entry name" value="ANK_REP_REGION"/>
    <property type="match status" value="3"/>
</dbReference>
<dbReference type="SMART" id="SM00292">
    <property type="entry name" value="BRCT"/>
    <property type="match status" value="2"/>
</dbReference>
<feature type="domain" description="BRCT" evidence="10">
    <location>
        <begin position="3"/>
        <end position="82"/>
    </location>
</feature>
<feature type="repeat" description="ANK" evidence="9">
    <location>
        <begin position="735"/>
        <end position="767"/>
    </location>
</feature>
<dbReference type="SUPFAM" id="SSF52113">
    <property type="entry name" value="BRCT domain"/>
    <property type="match status" value="1"/>
</dbReference>
<evidence type="ECO:0000256" key="1">
    <source>
        <dbReference type="ARBA" id="ARBA00004123"/>
    </source>
</evidence>
<dbReference type="Proteomes" id="UP001230051">
    <property type="component" value="Unassembled WGS sequence"/>
</dbReference>
<keyword evidence="12" id="KW-1185">Reference proteome</keyword>
<dbReference type="InterPro" id="IPR042479">
    <property type="entry name" value="Slf1"/>
</dbReference>
<dbReference type="Gene3D" id="1.25.40.20">
    <property type="entry name" value="Ankyrin repeat-containing domain"/>
    <property type="match status" value="1"/>
</dbReference>
<keyword evidence="9" id="KW-0040">ANK repeat</keyword>
<evidence type="ECO:0000313" key="12">
    <source>
        <dbReference type="Proteomes" id="UP001230051"/>
    </source>
</evidence>
<dbReference type="SMART" id="SM00248">
    <property type="entry name" value="ANK"/>
    <property type="match status" value="3"/>
</dbReference>
<evidence type="ECO:0000256" key="8">
    <source>
        <dbReference type="ARBA" id="ARBA00023242"/>
    </source>
</evidence>
<dbReference type="PROSITE" id="PS50088">
    <property type="entry name" value="ANK_REPEAT"/>
    <property type="match status" value="3"/>
</dbReference>
<keyword evidence="3" id="KW-0963">Cytoplasm</keyword>
<dbReference type="InterPro" id="IPR002110">
    <property type="entry name" value="Ankyrin_rpt"/>
</dbReference>
<keyword evidence="8" id="KW-0539">Nucleus</keyword>
<proteinExistence type="predicted"/>
<name>A0AAD8GHE2_ACIOX</name>
<dbReference type="InterPro" id="IPR036420">
    <property type="entry name" value="BRCT_dom_sf"/>
</dbReference>
<dbReference type="InterPro" id="IPR057595">
    <property type="entry name" value="TopB1_SLF1_BRCT"/>
</dbReference>
<dbReference type="GO" id="GO:0005634">
    <property type="term" value="C:nucleus"/>
    <property type="evidence" value="ECO:0007669"/>
    <property type="project" value="UniProtKB-SubCell"/>
</dbReference>
<dbReference type="SUPFAM" id="SSF48403">
    <property type="entry name" value="Ankyrin repeat"/>
    <property type="match status" value="1"/>
</dbReference>
<dbReference type="AlphaFoldDB" id="A0AAD8GHE2"/>
<dbReference type="GO" id="GO:0006281">
    <property type="term" value="P:DNA repair"/>
    <property type="evidence" value="ECO:0007669"/>
    <property type="project" value="UniProtKB-KW"/>
</dbReference>
<reference evidence="11" key="1">
    <citation type="submission" date="2022-02" db="EMBL/GenBank/DDBJ databases">
        <title>Atlantic sturgeon de novo genome assembly.</title>
        <authorList>
            <person name="Stock M."/>
            <person name="Klopp C."/>
            <person name="Guiguen Y."/>
            <person name="Cabau C."/>
            <person name="Parinello H."/>
            <person name="Santidrian Yebra-Pimentel E."/>
            <person name="Kuhl H."/>
            <person name="Dirks R.P."/>
            <person name="Guessner J."/>
            <person name="Wuertz S."/>
            <person name="Du K."/>
            <person name="Schartl M."/>
        </authorList>
    </citation>
    <scope>NUCLEOTIDE SEQUENCE</scope>
    <source>
        <strain evidence="11">STURGEONOMICS-FGT-2020</strain>
        <tissue evidence="11">Whole blood</tissue>
    </source>
</reference>
<keyword evidence="5" id="KW-0227">DNA damage</keyword>
<keyword evidence="7" id="KW-0206">Cytoskeleton</keyword>
<dbReference type="GO" id="GO:0035861">
    <property type="term" value="C:site of double-strand break"/>
    <property type="evidence" value="ECO:0007669"/>
    <property type="project" value="TreeGrafter"/>
</dbReference>
<keyword evidence="6" id="KW-0234">DNA repair</keyword>
<dbReference type="CDD" id="cd17728">
    <property type="entry name" value="BRCT_TopBP1_rpt8"/>
    <property type="match status" value="1"/>
</dbReference>
<feature type="domain" description="BRCT" evidence="10">
    <location>
        <begin position="124"/>
        <end position="201"/>
    </location>
</feature>
<dbReference type="GO" id="GO:2000781">
    <property type="term" value="P:positive regulation of double-strand break repair"/>
    <property type="evidence" value="ECO:0007669"/>
    <property type="project" value="InterPro"/>
</dbReference>
<comment type="subcellular location">
    <subcellularLocation>
        <location evidence="2">Cytoplasm</location>
        <location evidence="2">Cytoskeleton</location>
        <location evidence="2">Microtubule organizing center</location>
        <location evidence="2">Centrosome</location>
    </subcellularLocation>
    <subcellularLocation>
        <location evidence="1">Nucleus</location>
    </subcellularLocation>
</comment>
<evidence type="ECO:0000313" key="11">
    <source>
        <dbReference type="EMBL" id="KAK1174215.1"/>
    </source>
</evidence>
<evidence type="ECO:0000256" key="6">
    <source>
        <dbReference type="ARBA" id="ARBA00023204"/>
    </source>
</evidence>
<sequence length="922" mass="103840">MADTRKTPIIQISGLKRLSIKKKILQCIQALGGTYLGGSIYRDCTTHLIVRRACASEKFLAASAAGKWILPPEYVLDSGRHGRWLNEQSYQWHSSVLKDWSPRELQILNSAKCWRQKLASSKMPGAFQGWKVVLLTEDDEHRQMFERVLKAGNAIVYQQISASNEITHVFKKKVEVDKEHMKALNVPCYSVSYIGEYLYGKEIAESRAHMLDSDEENCLDLSQCSTVNSQIDILTDFDMGDEECSKLENTLKDEVCAPEALKSKYVPTLIDCFITDVPQGQSINSGFSQGTIHRIEYLLADALFTEALEELRYCLSAGGLPPAPLIHSLMKHALEGDAGPLFSPMFMGILLEILHHNPPWRVPLRVSYFLDILQCPDCKKGTLSLLEMAIRFCIDGGPFCHHTPGPVQPGLTEFLVELLRYFLRLIEYDLHDLNSNNSGDWKGANPTVLVKIFWSVWEKSKLTTNPIERLTEFVVIATKWLNASKEAAKIELVYILHSILGVVVEYWIRENLNWDLTEKGVKDLAEYLVMLCEDFSFMDLETLITYQQSPWLNMFTADAIYRKFCLQNSIAFHPEPLSLFKIVSSYVTALGRLSSSGPSRARNPEGKKMGPWPGIEPHTPEFTPSDDSQSLANVLPNLPAFKKSIGDSKPLPAHMNIPKGLHKVNMVGETLLHRACKRNQVERLIGALHVPGVDINVKDHAGWTPLHEACNHGSIECVHAILQHCPDVDLLTQVDGVSPLHDALSVGELDIAKLLLRQGGAVLLQQRDKSGRTPLDYVHSQPLKEELLDIVREGNSPRDDQGDKLLDGTFLEMCSCLLSCLIMNYLVVYNLPMHGSFESSEEMNSQLARFVAFHTFEKVTSMWKESQLIRHAKDIETLLKMSEYYQQVPNVLKKGCGIHSEILLAYLQILAFQSEQLNKNQG</sequence>
<dbReference type="EMBL" id="JAGXEW010000002">
    <property type="protein sequence ID" value="KAK1174215.1"/>
    <property type="molecule type" value="Genomic_DNA"/>
</dbReference>
<evidence type="ECO:0000256" key="7">
    <source>
        <dbReference type="ARBA" id="ARBA00023212"/>
    </source>
</evidence>
<dbReference type="Gene3D" id="3.40.50.10190">
    <property type="entry name" value="BRCT domain"/>
    <property type="match status" value="2"/>
</dbReference>
<comment type="caution">
    <text evidence="11">The sequence shown here is derived from an EMBL/GenBank/DDBJ whole genome shotgun (WGS) entry which is preliminary data.</text>
</comment>
<evidence type="ECO:0000256" key="5">
    <source>
        <dbReference type="ARBA" id="ARBA00022763"/>
    </source>
</evidence>
<feature type="repeat" description="ANK" evidence="9">
    <location>
        <begin position="667"/>
        <end position="700"/>
    </location>
</feature>